<protein>
    <submittedName>
        <fullName evidence="1">Uncharacterized protein</fullName>
    </submittedName>
</protein>
<comment type="caution">
    <text evidence="1">The sequence shown here is derived from an EMBL/GenBank/DDBJ whole genome shotgun (WGS) entry which is preliminary data.</text>
</comment>
<name>A0A7J6H615_CANSA</name>
<organism evidence="1 2">
    <name type="scientific">Cannabis sativa</name>
    <name type="common">Hemp</name>
    <name type="synonym">Marijuana</name>
    <dbReference type="NCBI Taxonomy" id="3483"/>
    <lineage>
        <taxon>Eukaryota</taxon>
        <taxon>Viridiplantae</taxon>
        <taxon>Streptophyta</taxon>
        <taxon>Embryophyta</taxon>
        <taxon>Tracheophyta</taxon>
        <taxon>Spermatophyta</taxon>
        <taxon>Magnoliopsida</taxon>
        <taxon>eudicotyledons</taxon>
        <taxon>Gunneridae</taxon>
        <taxon>Pentapetalae</taxon>
        <taxon>rosids</taxon>
        <taxon>fabids</taxon>
        <taxon>Rosales</taxon>
        <taxon>Cannabaceae</taxon>
        <taxon>Cannabis</taxon>
    </lineage>
</organism>
<evidence type="ECO:0000313" key="2">
    <source>
        <dbReference type="Proteomes" id="UP000583929"/>
    </source>
</evidence>
<sequence length="137" mass="14956">MYLVNRNSGNNFFGYSIYTEIPRYGYAVQVQSSSSNSLKVPIWYTLQRKIERETLGFVGSADSGRGCSACYSAKVTRYGAPLLSCVDSLCQFKQLERSQGGGGPLKLVCPVNLIKVRLSLRSSGKPTGLDMLTTGKP</sequence>
<reference evidence="1 2" key="1">
    <citation type="journal article" date="2020" name="bioRxiv">
        <title>Sequence and annotation of 42 cannabis genomes reveals extensive copy number variation in cannabinoid synthesis and pathogen resistance genes.</title>
        <authorList>
            <person name="Mckernan K.J."/>
            <person name="Helbert Y."/>
            <person name="Kane L.T."/>
            <person name="Ebling H."/>
            <person name="Zhang L."/>
            <person name="Liu B."/>
            <person name="Eaton Z."/>
            <person name="Mclaughlin S."/>
            <person name="Kingan S."/>
            <person name="Baybayan P."/>
            <person name="Concepcion G."/>
            <person name="Jordan M."/>
            <person name="Riva A."/>
            <person name="Barbazuk W."/>
            <person name="Harkins T."/>
        </authorList>
    </citation>
    <scope>NUCLEOTIDE SEQUENCE [LARGE SCALE GENOMIC DNA]</scope>
    <source>
        <strain evidence="2">cv. Jamaican Lion 4</strain>
        <tissue evidence="1">Leaf</tissue>
    </source>
</reference>
<accession>A0A7J6H615</accession>
<dbReference type="EMBL" id="JAATIQ010000062">
    <property type="protein sequence ID" value="KAF4390722.1"/>
    <property type="molecule type" value="Genomic_DNA"/>
</dbReference>
<dbReference type="AlphaFoldDB" id="A0A7J6H615"/>
<dbReference type="Proteomes" id="UP000583929">
    <property type="component" value="Unassembled WGS sequence"/>
</dbReference>
<gene>
    <name evidence="1" type="ORF">G4B88_015612</name>
</gene>
<evidence type="ECO:0000313" key="1">
    <source>
        <dbReference type="EMBL" id="KAF4390722.1"/>
    </source>
</evidence>
<keyword evidence="2" id="KW-1185">Reference proteome</keyword>
<proteinExistence type="predicted"/>